<sequence>MVCFLISASLRGSRGTESAAYKWKNQKQFSNTMMEGPNTMMEGPKNQKLTSNGNMYESDMYEGEYHQMRSS</sequence>
<dbReference type="HOGENOM" id="CLU_2743421_0_0_1"/>
<name>U5DE03_AMBTC</name>
<evidence type="ECO:0000313" key="3">
    <source>
        <dbReference type="Proteomes" id="UP000017836"/>
    </source>
</evidence>
<dbReference type="Gramene" id="ERN19647">
    <property type="protein sequence ID" value="ERN19647"/>
    <property type="gene ID" value="AMTR_s00062p00157240"/>
</dbReference>
<feature type="region of interest" description="Disordered" evidence="1">
    <location>
        <begin position="33"/>
        <end position="55"/>
    </location>
</feature>
<gene>
    <name evidence="2" type="ORF">AMTR_s00062p00157240</name>
</gene>
<evidence type="ECO:0000313" key="2">
    <source>
        <dbReference type="EMBL" id="ERN19647.1"/>
    </source>
</evidence>
<protein>
    <submittedName>
        <fullName evidence="2">Uncharacterized protein</fullName>
    </submittedName>
</protein>
<dbReference type="Proteomes" id="UP000017836">
    <property type="component" value="Unassembled WGS sequence"/>
</dbReference>
<keyword evidence="3" id="KW-1185">Reference proteome</keyword>
<dbReference type="EMBL" id="KI392068">
    <property type="protein sequence ID" value="ERN19647.1"/>
    <property type="molecule type" value="Genomic_DNA"/>
</dbReference>
<organism evidence="2 3">
    <name type="scientific">Amborella trichopoda</name>
    <dbReference type="NCBI Taxonomy" id="13333"/>
    <lineage>
        <taxon>Eukaryota</taxon>
        <taxon>Viridiplantae</taxon>
        <taxon>Streptophyta</taxon>
        <taxon>Embryophyta</taxon>
        <taxon>Tracheophyta</taxon>
        <taxon>Spermatophyta</taxon>
        <taxon>Magnoliopsida</taxon>
        <taxon>Amborellales</taxon>
        <taxon>Amborellaceae</taxon>
        <taxon>Amborella</taxon>
    </lineage>
</organism>
<evidence type="ECO:0000256" key="1">
    <source>
        <dbReference type="SAM" id="MobiDB-lite"/>
    </source>
</evidence>
<reference evidence="3" key="1">
    <citation type="journal article" date="2013" name="Science">
        <title>The Amborella genome and the evolution of flowering plants.</title>
        <authorList>
            <consortium name="Amborella Genome Project"/>
        </authorList>
    </citation>
    <scope>NUCLEOTIDE SEQUENCE [LARGE SCALE GENOMIC DNA]</scope>
</reference>
<proteinExistence type="predicted"/>
<dbReference type="AlphaFoldDB" id="U5DE03"/>
<accession>U5DE03</accession>